<dbReference type="EMBL" id="MU274911">
    <property type="protein sequence ID" value="KAI0089115.1"/>
    <property type="molecule type" value="Genomic_DNA"/>
</dbReference>
<evidence type="ECO:0000313" key="1">
    <source>
        <dbReference type="EMBL" id="KAI0089115.1"/>
    </source>
</evidence>
<evidence type="ECO:0000313" key="2">
    <source>
        <dbReference type="Proteomes" id="UP001055072"/>
    </source>
</evidence>
<comment type="caution">
    <text evidence="1">The sequence shown here is derived from an EMBL/GenBank/DDBJ whole genome shotgun (WGS) entry which is preliminary data.</text>
</comment>
<proteinExistence type="predicted"/>
<organism evidence="1 2">
    <name type="scientific">Irpex rosettiformis</name>
    <dbReference type="NCBI Taxonomy" id="378272"/>
    <lineage>
        <taxon>Eukaryota</taxon>
        <taxon>Fungi</taxon>
        <taxon>Dikarya</taxon>
        <taxon>Basidiomycota</taxon>
        <taxon>Agaricomycotina</taxon>
        <taxon>Agaricomycetes</taxon>
        <taxon>Polyporales</taxon>
        <taxon>Irpicaceae</taxon>
        <taxon>Irpex</taxon>
    </lineage>
</organism>
<dbReference type="Proteomes" id="UP001055072">
    <property type="component" value="Unassembled WGS sequence"/>
</dbReference>
<reference evidence="1" key="1">
    <citation type="journal article" date="2021" name="Environ. Microbiol.">
        <title>Gene family expansions and transcriptome signatures uncover fungal adaptations to wood decay.</title>
        <authorList>
            <person name="Hage H."/>
            <person name="Miyauchi S."/>
            <person name="Viragh M."/>
            <person name="Drula E."/>
            <person name="Min B."/>
            <person name="Chaduli D."/>
            <person name="Navarro D."/>
            <person name="Favel A."/>
            <person name="Norest M."/>
            <person name="Lesage-Meessen L."/>
            <person name="Balint B."/>
            <person name="Merenyi Z."/>
            <person name="de Eugenio L."/>
            <person name="Morin E."/>
            <person name="Martinez A.T."/>
            <person name="Baldrian P."/>
            <person name="Stursova M."/>
            <person name="Martinez M.J."/>
            <person name="Novotny C."/>
            <person name="Magnuson J.K."/>
            <person name="Spatafora J.W."/>
            <person name="Maurice S."/>
            <person name="Pangilinan J."/>
            <person name="Andreopoulos W."/>
            <person name="LaButti K."/>
            <person name="Hundley H."/>
            <person name="Na H."/>
            <person name="Kuo A."/>
            <person name="Barry K."/>
            <person name="Lipzen A."/>
            <person name="Henrissat B."/>
            <person name="Riley R."/>
            <person name="Ahrendt S."/>
            <person name="Nagy L.G."/>
            <person name="Grigoriev I.V."/>
            <person name="Martin F."/>
            <person name="Rosso M.N."/>
        </authorList>
    </citation>
    <scope>NUCLEOTIDE SEQUENCE</scope>
    <source>
        <strain evidence="1">CBS 384.51</strain>
    </source>
</reference>
<name>A0ACB8U4B7_9APHY</name>
<sequence length="755" mass="81257">MDLPHPLKTLLQLHVASDGNAVLHLPYILSSLTSQALEPSPHSQKWMTRINSLIHSKDRGARWAGLCIALRTSVLSKPIMFECAQSWVTASLSLVSRNESLPVLKACIRLLRYIFTSTTSISEFQRQVAMPNVPKFSTALLTIVDKNDDTELKVLSLNSLSHLVASHPTLHRTLQAQLNSTALRYLDGSSPKPLPQALVEASSGLYSVLHHLGGKVGAAPQWRKHVDDTIQFAWNALSNLRTTYEQGGEAPQTTGDPLISIPPNADRLRIAVKVLSDLLQTSHPRPVPVPLGPLVKLCIALLSCTREGQAEGHIDPTLHMLESSIVSNIQTFGCVLLQNLASSSRQGLTPHLTQLYYSITLLFEQKQTTTQQLPLLQTASALLTHCPGLTDTQLPSRLLRAILPNLTFLLAPQSEAQKNTPQDESSQIGRSKKGKRRARGYEGDEVFKVNRGILCPTAEAGEVTLATLDVVQQLLQNSSLSPSIQSLAGRILLALYTSLPHLTPSLLSHDLSLHDRLTTKLQQGCITFASGTSSNMSKSLGLLLNASTAVNSPASLVIDIDLMLHPRAPPLVRALPHIESLSLFQAEESNEELDARRQIGIATISETTPLPQPQNTIAVAPSVAPTLIPPVQSAFSTGIPPPTSIHPQSSVPSAISANQVSTPTPASIITSQAKVDAPRPRSPPAQTQSEPPVVAFSSRGPTTVPTTNFSSTIAGGPPQMSRAVDSMPTTKPMVVVDDEDEPIPTIDMGSDSDSE</sequence>
<protein>
    <submittedName>
        <fullName evidence="1">rRNA processing/ribosome biogenesis-domain-containing protein</fullName>
    </submittedName>
</protein>
<keyword evidence="2" id="KW-1185">Reference proteome</keyword>
<accession>A0ACB8U4B7</accession>
<gene>
    <name evidence="1" type="ORF">BDY19DRAFT_890035</name>
</gene>